<evidence type="ECO:0000256" key="1">
    <source>
        <dbReference type="SAM" id="MobiDB-lite"/>
    </source>
</evidence>
<dbReference type="Pfam" id="PF13472">
    <property type="entry name" value="Lipase_GDSL_2"/>
    <property type="match status" value="1"/>
</dbReference>
<evidence type="ECO:0000313" key="3">
    <source>
        <dbReference type="EMBL" id="RKU46453.1"/>
    </source>
</evidence>
<dbReference type="OrthoDB" id="408760at2759"/>
<dbReference type="InterPro" id="IPR036514">
    <property type="entry name" value="SGNH_hydro_sf"/>
</dbReference>
<organism evidence="3 4">
    <name type="scientific">Coniochaeta pulveracea</name>
    <dbReference type="NCBI Taxonomy" id="177199"/>
    <lineage>
        <taxon>Eukaryota</taxon>
        <taxon>Fungi</taxon>
        <taxon>Dikarya</taxon>
        <taxon>Ascomycota</taxon>
        <taxon>Pezizomycotina</taxon>
        <taxon>Sordariomycetes</taxon>
        <taxon>Sordariomycetidae</taxon>
        <taxon>Coniochaetales</taxon>
        <taxon>Coniochaetaceae</taxon>
        <taxon>Coniochaeta</taxon>
    </lineage>
</organism>
<keyword evidence="4" id="KW-1185">Reference proteome</keyword>
<dbReference type="SUPFAM" id="SSF52266">
    <property type="entry name" value="SGNH hydrolase"/>
    <property type="match status" value="1"/>
</dbReference>
<feature type="domain" description="SGNH hydrolase-type esterase" evidence="2">
    <location>
        <begin position="15"/>
        <end position="197"/>
    </location>
</feature>
<dbReference type="Gene3D" id="3.40.50.1110">
    <property type="entry name" value="SGNH hydrolase"/>
    <property type="match status" value="1"/>
</dbReference>
<proteinExistence type="predicted"/>
<accession>A0A420YEW4</accession>
<feature type="region of interest" description="Disordered" evidence="1">
    <location>
        <begin position="220"/>
        <end position="240"/>
    </location>
</feature>
<sequence>MAPNEAPLKTIRILCFGDSLTAGYCYSGTVHAPYNEKLQQMIEMAFPEYSIETEEDGRDGDLVTSKVGFVRRISDRFASDSPSSYNWTVILGGTNDLAHGVSAEALFEDLKRVWDVPLSHKSKVLALTIPEAGVAGARGRKINDTRRRVNELIKGYKKENLHVYDLCAAVPYHSMSEDDRVKYWDDGLHFTPDGYELVGQKVGMALVSLLVKDMFKGQTPAKRKRNFPDDDAMFEEEGGDPKSLTTGYIVVRWKDLE</sequence>
<protein>
    <recommendedName>
        <fullName evidence="2">SGNH hydrolase-type esterase domain-containing protein</fullName>
    </recommendedName>
</protein>
<dbReference type="CDD" id="cd00229">
    <property type="entry name" value="SGNH_hydrolase"/>
    <property type="match status" value="1"/>
</dbReference>
<evidence type="ECO:0000313" key="4">
    <source>
        <dbReference type="Proteomes" id="UP000275385"/>
    </source>
</evidence>
<dbReference type="Proteomes" id="UP000275385">
    <property type="component" value="Unassembled WGS sequence"/>
</dbReference>
<dbReference type="InterPro" id="IPR013830">
    <property type="entry name" value="SGNH_hydro"/>
</dbReference>
<dbReference type="PANTHER" id="PTHR30383">
    <property type="entry name" value="THIOESTERASE 1/PROTEASE 1/LYSOPHOSPHOLIPASE L1"/>
    <property type="match status" value="1"/>
</dbReference>
<name>A0A420YEW4_9PEZI</name>
<gene>
    <name evidence="3" type="ORF">DL546_007269</name>
</gene>
<evidence type="ECO:0000259" key="2">
    <source>
        <dbReference type="Pfam" id="PF13472"/>
    </source>
</evidence>
<comment type="caution">
    <text evidence="3">The sequence shown here is derived from an EMBL/GenBank/DDBJ whole genome shotgun (WGS) entry which is preliminary data.</text>
</comment>
<reference evidence="3 4" key="1">
    <citation type="submission" date="2018-08" db="EMBL/GenBank/DDBJ databases">
        <title>Draft genome of the lignicolous fungus Coniochaeta pulveracea.</title>
        <authorList>
            <person name="Borstlap C.J."/>
            <person name="De Witt R.N."/>
            <person name="Botha A."/>
            <person name="Volschenk H."/>
        </authorList>
    </citation>
    <scope>NUCLEOTIDE SEQUENCE [LARGE SCALE GENOMIC DNA]</scope>
    <source>
        <strain evidence="3 4">CAB683</strain>
    </source>
</reference>
<feature type="compositionally biased region" description="Acidic residues" evidence="1">
    <location>
        <begin position="229"/>
        <end position="238"/>
    </location>
</feature>
<dbReference type="AlphaFoldDB" id="A0A420YEW4"/>
<dbReference type="InterPro" id="IPR051532">
    <property type="entry name" value="Ester_Hydrolysis_Enzymes"/>
</dbReference>
<dbReference type="PANTHER" id="PTHR30383:SF19">
    <property type="entry name" value="FIBRONECTIN TYPE-III DOMAIN-CONTAINING PROTEIN"/>
    <property type="match status" value="1"/>
</dbReference>
<dbReference type="EMBL" id="QVQW01000014">
    <property type="protein sequence ID" value="RKU46453.1"/>
    <property type="molecule type" value="Genomic_DNA"/>
</dbReference>
<dbReference type="GO" id="GO:0004622">
    <property type="term" value="F:phosphatidylcholine lysophospholipase activity"/>
    <property type="evidence" value="ECO:0007669"/>
    <property type="project" value="TreeGrafter"/>
</dbReference>